<name>A0ACB8VVT4_9TELE</name>
<proteinExistence type="predicted"/>
<reference evidence="1" key="1">
    <citation type="submission" date="2022-04" db="EMBL/GenBank/DDBJ databases">
        <title>Jade perch genome.</title>
        <authorList>
            <person name="Chao B."/>
        </authorList>
    </citation>
    <scope>NUCLEOTIDE SEQUENCE</scope>
    <source>
        <strain evidence="1">CB-2022</strain>
    </source>
</reference>
<feature type="non-terminal residue" evidence="1">
    <location>
        <position position="712"/>
    </location>
</feature>
<sequence>MSAVFSFQTQLVSIMDALSKTAVMEISKLVEIESKMLKIEITRGRNEIASLTEKLQLMEKLLYIAQGGRQDAAAAASSGVRDCSEDGILEPDRTRPAIKSESPWECITSSTEKSSLHQGEERAAAEVPSPPQEQPELIVVKEEPPEFYNGDTEQDRTREDRREEVTDSQKSPEVMQHPKRVAVRQQPLFTDSFVALSTQSSLSGPVRQETQWNPQLPPAHTNVDAGKSLVQNVASQSLSVLKIMKLHNLRNSAAKRFGCLQCGKSFRCFSQLEIHQRSHTGEKPFRSRAAWSHLGTKDGHSERTSHILGKQPCKSPSCNLIPTYRGQQRAARAAGLWSAGNPEKQEEGGRAVFPLSPFWHRLTSRLIKERLRCAGTLATNLQTSSLPVEMMCDTTNRSFRTQLAAVLEKLTKAALVEIANLADQCTSVLHTEISLHKTENEALKKKCYSLEVQLRAAREAHTYPGLVSCAGRRLPAGQDEHKHDRGSFPGCLTGGTVEQQQAAPAIDGVFGKDWCMDLWREEKLPPQRKDTVEPPAMTSMGAQASDSFTCRFLFFSRAVISSASRDDWMIVVFKAVCHMSRWQAMDMMEREPDLIFVKEETYDDLPIGLQMRLTDNRKMVGMFEEDSMLHRSVDELQLHPGDLNNFPMTVDSQPTTAPTPEYSDYTDSIHMNATKDIVQPKPVKPTKRFECLFCGKIFNYLSSLKVHIRRHS</sequence>
<dbReference type="Proteomes" id="UP000831701">
    <property type="component" value="Chromosome 17"/>
</dbReference>
<organism evidence="1 2">
    <name type="scientific">Scortum barcoo</name>
    <name type="common">barcoo grunter</name>
    <dbReference type="NCBI Taxonomy" id="214431"/>
    <lineage>
        <taxon>Eukaryota</taxon>
        <taxon>Metazoa</taxon>
        <taxon>Chordata</taxon>
        <taxon>Craniata</taxon>
        <taxon>Vertebrata</taxon>
        <taxon>Euteleostomi</taxon>
        <taxon>Actinopterygii</taxon>
        <taxon>Neopterygii</taxon>
        <taxon>Teleostei</taxon>
        <taxon>Neoteleostei</taxon>
        <taxon>Acanthomorphata</taxon>
        <taxon>Eupercaria</taxon>
        <taxon>Centrarchiformes</taxon>
        <taxon>Terapontoidei</taxon>
        <taxon>Terapontidae</taxon>
        <taxon>Scortum</taxon>
    </lineage>
</organism>
<evidence type="ECO:0000313" key="2">
    <source>
        <dbReference type="Proteomes" id="UP000831701"/>
    </source>
</evidence>
<dbReference type="EMBL" id="CM041547">
    <property type="protein sequence ID" value="KAI3359717.1"/>
    <property type="molecule type" value="Genomic_DNA"/>
</dbReference>
<evidence type="ECO:0000313" key="1">
    <source>
        <dbReference type="EMBL" id="KAI3359717.1"/>
    </source>
</evidence>
<accession>A0ACB8VVT4</accession>
<comment type="caution">
    <text evidence="1">The sequence shown here is derived from an EMBL/GenBank/DDBJ whole genome shotgun (WGS) entry which is preliminary data.</text>
</comment>
<protein>
    <submittedName>
        <fullName evidence="1">Uncharacterized protein</fullName>
    </submittedName>
</protein>
<gene>
    <name evidence="1" type="ORF">L3Q82_014096</name>
</gene>
<keyword evidence="2" id="KW-1185">Reference proteome</keyword>